<feature type="domain" description="NAD(P)-binding" evidence="1">
    <location>
        <begin position="6"/>
        <end position="135"/>
    </location>
</feature>
<comment type="caution">
    <text evidence="2">The sequence shown here is derived from an EMBL/GenBank/DDBJ whole genome shotgun (WGS) entry which is preliminary data.</text>
</comment>
<dbReference type="EMBL" id="BAAARW010000016">
    <property type="protein sequence ID" value="GAA2428655.1"/>
    <property type="molecule type" value="Genomic_DNA"/>
</dbReference>
<gene>
    <name evidence="2" type="ORF">GCM10010191_47280</name>
</gene>
<evidence type="ECO:0000259" key="1">
    <source>
        <dbReference type="Pfam" id="PF13460"/>
    </source>
</evidence>
<reference evidence="2 3" key="1">
    <citation type="journal article" date="2019" name="Int. J. Syst. Evol. Microbiol.">
        <title>The Global Catalogue of Microorganisms (GCM) 10K type strain sequencing project: providing services to taxonomists for standard genome sequencing and annotation.</title>
        <authorList>
            <consortium name="The Broad Institute Genomics Platform"/>
            <consortium name="The Broad Institute Genome Sequencing Center for Infectious Disease"/>
            <person name="Wu L."/>
            <person name="Ma J."/>
        </authorList>
    </citation>
    <scope>NUCLEOTIDE SEQUENCE [LARGE SCALE GENOMIC DNA]</scope>
    <source>
        <strain evidence="2 3">JCM 3325</strain>
    </source>
</reference>
<protein>
    <submittedName>
        <fullName evidence="2">NAD(P)H-binding protein</fullName>
    </submittedName>
</protein>
<dbReference type="Gene3D" id="3.90.25.10">
    <property type="entry name" value="UDP-galactose 4-epimerase, domain 1"/>
    <property type="match status" value="1"/>
</dbReference>
<dbReference type="PANTHER" id="PTHR43162">
    <property type="match status" value="1"/>
</dbReference>
<proteinExistence type="predicted"/>
<evidence type="ECO:0000313" key="2">
    <source>
        <dbReference type="EMBL" id="GAA2428655.1"/>
    </source>
</evidence>
<dbReference type="Pfam" id="PF13460">
    <property type="entry name" value="NAD_binding_10"/>
    <property type="match status" value="1"/>
</dbReference>
<dbReference type="InterPro" id="IPR036291">
    <property type="entry name" value="NAD(P)-bd_dom_sf"/>
</dbReference>
<name>A0ABN3JHV9_9ACTN</name>
<dbReference type="InterPro" id="IPR051604">
    <property type="entry name" value="Ergot_Alk_Oxidoreductase"/>
</dbReference>
<keyword evidence="3" id="KW-1185">Reference proteome</keyword>
<dbReference type="PANTHER" id="PTHR43162:SF1">
    <property type="entry name" value="PRESTALK A DIFFERENTIATION PROTEIN A"/>
    <property type="match status" value="1"/>
</dbReference>
<dbReference type="Gene3D" id="3.40.50.720">
    <property type="entry name" value="NAD(P)-binding Rossmann-like Domain"/>
    <property type="match status" value="1"/>
</dbReference>
<dbReference type="SUPFAM" id="SSF51735">
    <property type="entry name" value="NAD(P)-binding Rossmann-fold domains"/>
    <property type="match status" value="1"/>
</dbReference>
<dbReference type="Proteomes" id="UP001501231">
    <property type="component" value="Unassembled WGS sequence"/>
</dbReference>
<evidence type="ECO:0000313" key="3">
    <source>
        <dbReference type="Proteomes" id="UP001501231"/>
    </source>
</evidence>
<organism evidence="2 3">
    <name type="scientific">Actinomadura vinacea</name>
    <dbReference type="NCBI Taxonomy" id="115336"/>
    <lineage>
        <taxon>Bacteria</taxon>
        <taxon>Bacillati</taxon>
        <taxon>Actinomycetota</taxon>
        <taxon>Actinomycetes</taxon>
        <taxon>Streptosporangiales</taxon>
        <taxon>Thermomonosporaceae</taxon>
        <taxon>Actinomadura</taxon>
    </lineage>
</organism>
<dbReference type="InterPro" id="IPR016040">
    <property type="entry name" value="NAD(P)-bd_dom"/>
</dbReference>
<sequence length="276" mass="29417">MYLVTGATGNVGSEVVKALASAGEGVRALVRRPDTVTLPEGVEAVGGDLNRPQSLKDALTGVRAVFLLPGYEDMPGLLGEVRSAGVEKVVLLSGGSAGNGDLTNAVTRYMAASEAAVRASGLPWTFLRPSAFMSNALRWLPQIQAGDEIRVSFPAVRTASLDPFDLGAVAARALISDDHRGEILWPTGPEALLPAEQVAVLAQVLGRDLRAVELTDEQARAEMTAAMPVEYVDAFFDFYVKGTLDESIVRPTVLEVTGRRPRTFVEWANAHAGDFR</sequence>
<dbReference type="RefSeq" id="WP_344591650.1">
    <property type="nucleotide sequence ID" value="NZ_BAAARW010000016.1"/>
</dbReference>
<accession>A0ABN3JHV9</accession>